<protein>
    <submittedName>
        <fullName evidence="1">Uncharacterized protein</fullName>
    </submittedName>
</protein>
<name>A9WLG8_RENSM</name>
<sequence length="78" mass="8687">MLTAGLPILQELLASARGGPMQRRDEIQGLRGQDFFLTVDGLGSQRNAVEGDSVQAVRRVHDGSPSLRYRTLHHFWSL</sequence>
<reference evidence="2" key="1">
    <citation type="journal article" date="2008" name="J. Bacteriol.">
        <title>Genome sequence of the fish pathogen Renibacterium salmoninarum suggests reductive evolution away from an environmental Arthrobacter ancestor.</title>
        <authorList>
            <person name="Wiens G.D."/>
            <person name="Rockey D.D."/>
            <person name="Wu Z."/>
            <person name="Chang J."/>
            <person name="Levy R."/>
            <person name="Crane S."/>
            <person name="Chen D.S."/>
            <person name="Capri G.R."/>
            <person name="Burnett J.R."/>
            <person name="Sudheesh P.S."/>
            <person name="Schipma M.J."/>
            <person name="Burd H."/>
            <person name="Bhattacharyya A."/>
            <person name="Rhodes L.D."/>
            <person name="Kaul R."/>
            <person name="Strom M.S."/>
        </authorList>
    </citation>
    <scope>NUCLEOTIDE SEQUENCE [LARGE SCALE GENOMIC DNA]</scope>
    <source>
        <strain evidence="2">ATCC 33209 / DSM 20767 / JCM 11484 / NBRC 15589 / NCIMB 2235</strain>
    </source>
</reference>
<gene>
    <name evidence="1" type="ordered locus">RSal33209_0172</name>
</gene>
<dbReference type="KEGG" id="rsa:RSal33209_0172"/>
<evidence type="ECO:0000313" key="2">
    <source>
        <dbReference type="Proteomes" id="UP000002007"/>
    </source>
</evidence>
<dbReference type="AlphaFoldDB" id="A9WLG8"/>
<dbReference type="HOGENOM" id="CLU_2619522_0_0_11"/>
<dbReference type="STRING" id="288705.RSal33209_0172"/>
<dbReference type="Proteomes" id="UP000002007">
    <property type="component" value="Chromosome"/>
</dbReference>
<organism evidence="1 2">
    <name type="scientific">Renibacterium salmoninarum (strain ATCC 33209 / DSM 20767 / JCM 11484 / NBRC 15589 / NCIMB 2235)</name>
    <dbReference type="NCBI Taxonomy" id="288705"/>
    <lineage>
        <taxon>Bacteria</taxon>
        <taxon>Bacillati</taxon>
        <taxon>Actinomycetota</taxon>
        <taxon>Actinomycetes</taxon>
        <taxon>Micrococcales</taxon>
        <taxon>Micrococcaceae</taxon>
        <taxon>Renibacterium</taxon>
    </lineage>
</organism>
<dbReference type="EMBL" id="CP000910">
    <property type="protein sequence ID" value="ABY21928.1"/>
    <property type="molecule type" value="Genomic_DNA"/>
</dbReference>
<proteinExistence type="predicted"/>
<keyword evidence="2" id="KW-1185">Reference proteome</keyword>
<evidence type="ECO:0000313" key="1">
    <source>
        <dbReference type="EMBL" id="ABY21928.1"/>
    </source>
</evidence>
<accession>A9WLG8</accession>